<accession>A0ABV8QU12</accession>
<evidence type="ECO:0008006" key="5">
    <source>
        <dbReference type="Google" id="ProtNLM"/>
    </source>
</evidence>
<keyword evidence="1" id="KW-0175">Coiled coil</keyword>
<evidence type="ECO:0000313" key="3">
    <source>
        <dbReference type="EMBL" id="MFC4262424.1"/>
    </source>
</evidence>
<keyword evidence="2" id="KW-0472">Membrane</keyword>
<feature type="coiled-coil region" evidence="1">
    <location>
        <begin position="161"/>
        <end position="188"/>
    </location>
</feature>
<keyword evidence="4" id="KW-1185">Reference proteome</keyword>
<name>A0ABV8QU12_9BACT</name>
<reference evidence="4" key="1">
    <citation type="journal article" date="2019" name="Int. J. Syst. Evol. Microbiol.">
        <title>The Global Catalogue of Microorganisms (GCM) 10K type strain sequencing project: providing services to taxonomists for standard genome sequencing and annotation.</title>
        <authorList>
            <consortium name="The Broad Institute Genomics Platform"/>
            <consortium name="The Broad Institute Genome Sequencing Center for Infectious Disease"/>
            <person name="Wu L."/>
            <person name="Ma J."/>
        </authorList>
    </citation>
    <scope>NUCLEOTIDE SEQUENCE [LARGE SCALE GENOMIC DNA]</scope>
    <source>
        <strain evidence="4">CECT 8289</strain>
    </source>
</reference>
<keyword evidence="2" id="KW-1133">Transmembrane helix</keyword>
<dbReference type="RefSeq" id="WP_379707820.1">
    <property type="nucleotide sequence ID" value="NZ_JBHSCZ010000001.1"/>
</dbReference>
<feature type="transmembrane region" description="Helical" evidence="2">
    <location>
        <begin position="128"/>
        <end position="152"/>
    </location>
</feature>
<dbReference type="Proteomes" id="UP001595907">
    <property type="component" value="Unassembled WGS sequence"/>
</dbReference>
<comment type="caution">
    <text evidence="3">The sequence shown here is derived from an EMBL/GenBank/DDBJ whole genome shotgun (WGS) entry which is preliminary data.</text>
</comment>
<organism evidence="3 4">
    <name type="scientific">Ferruginibacter yonginensis</name>
    <dbReference type="NCBI Taxonomy" id="1310416"/>
    <lineage>
        <taxon>Bacteria</taxon>
        <taxon>Pseudomonadati</taxon>
        <taxon>Bacteroidota</taxon>
        <taxon>Chitinophagia</taxon>
        <taxon>Chitinophagales</taxon>
        <taxon>Chitinophagaceae</taxon>
        <taxon>Ferruginibacter</taxon>
    </lineage>
</organism>
<protein>
    <recommendedName>
        <fullName evidence="5">Protein BatD</fullName>
    </recommendedName>
</protein>
<dbReference type="EMBL" id="JBHSCZ010000001">
    <property type="protein sequence ID" value="MFC4262424.1"/>
    <property type="molecule type" value="Genomic_DNA"/>
</dbReference>
<gene>
    <name evidence="3" type="ORF">ACFOWM_06030</name>
</gene>
<proteinExistence type="predicted"/>
<evidence type="ECO:0000256" key="2">
    <source>
        <dbReference type="SAM" id="Phobius"/>
    </source>
</evidence>
<keyword evidence="2" id="KW-0812">Transmembrane</keyword>
<evidence type="ECO:0000313" key="4">
    <source>
        <dbReference type="Proteomes" id="UP001595907"/>
    </source>
</evidence>
<evidence type="ECO:0000256" key="1">
    <source>
        <dbReference type="SAM" id="Coils"/>
    </source>
</evidence>
<sequence length="280" mass="31693">MQTAVDKKDILIGEQITYQFSINLPDQTYKVAFNIPDSLSHFDVVQKTAVDTVDKNGQYQWQQKIIFTSFDSGSWTFPPLSYKINHLNTASQVLYTDTFRVNVGYMPLDKNGTPRDIKSIVEVEFFDWFWVYVGAAILVGMVLLFFIIRYIIKRKKNKPVLSNALSAYEEAMEALAQLQKANENASISTKQYHTSLATIFKNYCSKKSKANLQSSTTAEVLRTLQNMALQATTAAQTAEALQTGDAVKFAKYHPSYTENEVALSFLKNTINEIEQSSLKQ</sequence>